<organism evidence="2 3">
    <name type="scientific">Bodo saltans</name>
    <name type="common">Flagellated protozoan</name>
    <dbReference type="NCBI Taxonomy" id="75058"/>
    <lineage>
        <taxon>Eukaryota</taxon>
        <taxon>Discoba</taxon>
        <taxon>Euglenozoa</taxon>
        <taxon>Kinetoplastea</taxon>
        <taxon>Metakinetoplastina</taxon>
        <taxon>Eubodonida</taxon>
        <taxon>Bodonidae</taxon>
        <taxon>Bodo</taxon>
    </lineage>
</organism>
<reference evidence="3" key="1">
    <citation type="submission" date="2015-09" db="EMBL/GenBank/DDBJ databases">
        <authorList>
            <consortium name="Pathogen Informatics"/>
        </authorList>
    </citation>
    <scope>NUCLEOTIDE SEQUENCE [LARGE SCALE GENOMIC DNA]</scope>
    <source>
        <strain evidence="3">Lake Konstanz</strain>
    </source>
</reference>
<evidence type="ECO:0000256" key="1">
    <source>
        <dbReference type="SAM" id="MobiDB-lite"/>
    </source>
</evidence>
<protein>
    <submittedName>
        <fullName evidence="2">Uncharacterized protein</fullName>
    </submittedName>
</protein>
<evidence type="ECO:0000313" key="3">
    <source>
        <dbReference type="Proteomes" id="UP000051952"/>
    </source>
</evidence>
<feature type="compositionally biased region" description="Basic and acidic residues" evidence="1">
    <location>
        <begin position="12"/>
        <end position="26"/>
    </location>
</feature>
<feature type="region of interest" description="Disordered" evidence="1">
    <location>
        <begin position="1"/>
        <end position="33"/>
    </location>
</feature>
<sequence>MSYTSSASANCPRERRTNSRSPDGRHNPYHKPLLGREELLSSLNESLRYIPYSAPQSDRSANYFSRDYNGGDLNSATWVFIGQSSAELYPSQMAKLLIATAGVDPVVATKNHTVNCMFVNLRSHADVNKVLNTLKRRLLLDYDGAWLASSIEGELTLAQHCSAWKLPNLPTKPITVEVCEHPPHCMRARAPVSSSSVPPMLFLSATTSSQHAMNHVERGGRTMRNVTWTTPQAQANTRPL</sequence>
<proteinExistence type="predicted"/>
<name>A0A0S4JZW8_BODSA</name>
<dbReference type="EMBL" id="CYKH01002220">
    <property type="protein sequence ID" value="CUG94134.1"/>
    <property type="molecule type" value="Genomic_DNA"/>
</dbReference>
<dbReference type="Proteomes" id="UP000051952">
    <property type="component" value="Unassembled WGS sequence"/>
</dbReference>
<accession>A0A0S4JZW8</accession>
<keyword evidence="3" id="KW-1185">Reference proteome</keyword>
<evidence type="ECO:0000313" key="2">
    <source>
        <dbReference type="EMBL" id="CUG94134.1"/>
    </source>
</evidence>
<gene>
    <name evidence="2" type="ORF">BSAL_46665</name>
</gene>
<dbReference type="VEuPathDB" id="TriTrypDB:BSAL_46665"/>
<dbReference type="AlphaFoldDB" id="A0A0S4JZW8"/>